<dbReference type="EMBL" id="EAAA01001484">
    <property type="status" value="NOT_ANNOTATED_CDS"/>
    <property type="molecule type" value="Genomic_DNA"/>
</dbReference>
<dbReference type="Ensembl" id="ENSCINT00000009126.3">
    <property type="protein sequence ID" value="ENSCINP00000009126.3"/>
    <property type="gene ID" value="ENSCING00000004415.3"/>
</dbReference>
<dbReference type="GO" id="GO:0004500">
    <property type="term" value="F:dopamine beta-monooxygenase activity"/>
    <property type="evidence" value="ECO:0000318"/>
    <property type="project" value="GO_Central"/>
</dbReference>
<name>F6YNP9_CIOIN</name>
<keyword evidence="4" id="KW-0479">Metal-binding</keyword>
<evidence type="ECO:0000256" key="13">
    <source>
        <dbReference type="SAM" id="SignalP"/>
    </source>
</evidence>
<evidence type="ECO:0000256" key="3">
    <source>
        <dbReference type="ARBA" id="ARBA00010676"/>
    </source>
</evidence>
<dbReference type="FunFam" id="2.60.120.230:FF:000001">
    <property type="entry name" value="Monooxygenase, DBH-like 1"/>
    <property type="match status" value="1"/>
</dbReference>
<evidence type="ECO:0000256" key="8">
    <source>
        <dbReference type="ARBA" id="ARBA00023033"/>
    </source>
</evidence>
<proteinExistence type="inferred from homology"/>
<reference evidence="15" key="2">
    <citation type="journal article" date="2008" name="Genome Biol.">
        <title>Improved genome assembly and evidence-based global gene model set for the chordate Ciona intestinalis: new insight into intron and operon populations.</title>
        <authorList>
            <person name="Satou Y."/>
            <person name="Mineta K."/>
            <person name="Ogasawara M."/>
            <person name="Sasakura Y."/>
            <person name="Shoguchi E."/>
            <person name="Ueno K."/>
            <person name="Yamada L."/>
            <person name="Matsumoto J."/>
            <person name="Wasserscheid J."/>
            <person name="Dewar K."/>
            <person name="Wiley G.B."/>
            <person name="Macmil S.L."/>
            <person name="Roe B.A."/>
            <person name="Zeller R.W."/>
            <person name="Hastings K.E."/>
            <person name="Lemaire P."/>
            <person name="Lindquist E."/>
            <person name="Endo T."/>
            <person name="Hotta K."/>
            <person name="Inaba K."/>
        </authorList>
    </citation>
    <scope>NUCLEOTIDE SEQUENCE [LARGE SCALE GENOMIC DNA]</scope>
    <source>
        <strain evidence="15">wild type</strain>
    </source>
</reference>
<evidence type="ECO:0000313" key="15">
    <source>
        <dbReference type="Ensembl" id="ENSCINP00000009126.3"/>
    </source>
</evidence>
<comment type="similarity">
    <text evidence="3">Belongs to the copper type II ascorbate-dependent monooxygenase family.</text>
</comment>
<evidence type="ECO:0000256" key="2">
    <source>
        <dbReference type="ARBA" id="ARBA00004370"/>
    </source>
</evidence>
<dbReference type="OMA" id="NDIGIME"/>
<dbReference type="SUPFAM" id="SSF49344">
    <property type="entry name" value="CBD9-like"/>
    <property type="match status" value="1"/>
</dbReference>
<evidence type="ECO:0000256" key="6">
    <source>
        <dbReference type="ARBA" id="ARBA00023002"/>
    </source>
</evidence>
<reference evidence="15" key="3">
    <citation type="submission" date="2025-08" db="UniProtKB">
        <authorList>
            <consortium name="Ensembl"/>
        </authorList>
    </citation>
    <scope>IDENTIFICATION</scope>
</reference>
<evidence type="ECO:0000256" key="4">
    <source>
        <dbReference type="ARBA" id="ARBA00022723"/>
    </source>
</evidence>
<keyword evidence="7" id="KW-0186">Copper</keyword>
<feature type="domain" description="DOMON" evidence="14">
    <location>
        <begin position="42"/>
        <end position="158"/>
    </location>
</feature>
<dbReference type="FunFam" id="2.60.40.1210:FF:000001">
    <property type="entry name" value="Monooxygenase, DBH-like 1, like"/>
    <property type="match status" value="1"/>
</dbReference>
<dbReference type="InterPro" id="IPR028460">
    <property type="entry name" value="Tbh/DBH"/>
</dbReference>
<dbReference type="GeneTree" id="ENSGT00530000063085"/>
<dbReference type="Pfam" id="PF03351">
    <property type="entry name" value="DOMON"/>
    <property type="match status" value="1"/>
</dbReference>
<dbReference type="InParanoid" id="F6YNP9"/>
<feature type="transmembrane region" description="Helical" evidence="12">
    <location>
        <begin position="599"/>
        <end position="619"/>
    </location>
</feature>
<evidence type="ECO:0000256" key="10">
    <source>
        <dbReference type="ARBA" id="ARBA00023157"/>
    </source>
</evidence>
<dbReference type="InterPro" id="IPR045266">
    <property type="entry name" value="DOH_DOMON"/>
</dbReference>
<dbReference type="Proteomes" id="UP000008144">
    <property type="component" value="Chromosome 2"/>
</dbReference>
<dbReference type="PROSITE" id="PS50836">
    <property type="entry name" value="DOMON"/>
    <property type="match status" value="1"/>
</dbReference>
<keyword evidence="10" id="KW-1015">Disulfide bond</keyword>
<evidence type="ECO:0000256" key="1">
    <source>
        <dbReference type="ARBA" id="ARBA00001973"/>
    </source>
</evidence>
<feature type="chain" id="PRO_5003351520" description="DOMON domain-containing protein" evidence="13">
    <location>
        <begin position="23"/>
        <end position="620"/>
    </location>
</feature>
<dbReference type="GO" id="GO:0042420">
    <property type="term" value="P:dopamine catabolic process"/>
    <property type="evidence" value="ECO:0000318"/>
    <property type="project" value="GO_Central"/>
</dbReference>
<dbReference type="Gene3D" id="2.60.40.1210">
    <property type="entry name" value="Cellobiose dehydrogenase, cytochrome domain"/>
    <property type="match status" value="1"/>
</dbReference>
<comment type="subcellular location">
    <subcellularLocation>
        <location evidence="2">Membrane</location>
    </subcellularLocation>
</comment>
<dbReference type="Pfam" id="PF01082">
    <property type="entry name" value="Cu2_monooxygen"/>
    <property type="match status" value="1"/>
</dbReference>
<reference evidence="15" key="4">
    <citation type="submission" date="2025-09" db="UniProtKB">
        <authorList>
            <consortium name="Ensembl"/>
        </authorList>
    </citation>
    <scope>IDENTIFICATION</scope>
</reference>
<protein>
    <recommendedName>
        <fullName evidence="14">DOMON domain-containing protein</fullName>
    </recommendedName>
</protein>
<evidence type="ECO:0000256" key="12">
    <source>
        <dbReference type="SAM" id="Phobius"/>
    </source>
</evidence>
<dbReference type="CDD" id="cd09631">
    <property type="entry name" value="DOMON_DOH"/>
    <property type="match status" value="1"/>
</dbReference>
<dbReference type="AlphaFoldDB" id="F6YNP9"/>
<evidence type="ECO:0000256" key="9">
    <source>
        <dbReference type="ARBA" id="ARBA00023136"/>
    </source>
</evidence>
<dbReference type="HOGENOM" id="CLU_017939_1_0_1"/>
<feature type="signal peptide" evidence="13">
    <location>
        <begin position="1"/>
        <end position="22"/>
    </location>
</feature>
<dbReference type="InterPro" id="IPR024548">
    <property type="entry name" value="Cu2_monoox_C"/>
</dbReference>
<reference evidence="16" key="1">
    <citation type="journal article" date="2002" name="Science">
        <title>The draft genome of Ciona intestinalis: insights into chordate and vertebrate origins.</title>
        <authorList>
            <person name="Dehal P."/>
            <person name="Satou Y."/>
            <person name="Campbell R.K."/>
            <person name="Chapman J."/>
            <person name="Degnan B."/>
            <person name="De Tomaso A."/>
            <person name="Davidson B."/>
            <person name="Di Gregorio A."/>
            <person name="Gelpke M."/>
            <person name="Goodstein D.M."/>
            <person name="Harafuji N."/>
            <person name="Hastings K.E."/>
            <person name="Ho I."/>
            <person name="Hotta K."/>
            <person name="Huang W."/>
            <person name="Kawashima T."/>
            <person name="Lemaire P."/>
            <person name="Martinez D."/>
            <person name="Meinertzhagen I.A."/>
            <person name="Necula S."/>
            <person name="Nonaka M."/>
            <person name="Putnam N."/>
            <person name="Rash S."/>
            <person name="Saiga H."/>
            <person name="Satake M."/>
            <person name="Terry A."/>
            <person name="Yamada L."/>
            <person name="Wang H.G."/>
            <person name="Awazu S."/>
            <person name="Azumi K."/>
            <person name="Boore J."/>
            <person name="Branno M."/>
            <person name="Chin-Bow S."/>
            <person name="DeSantis R."/>
            <person name="Doyle S."/>
            <person name="Francino P."/>
            <person name="Keys D.N."/>
            <person name="Haga S."/>
            <person name="Hayashi H."/>
            <person name="Hino K."/>
            <person name="Imai K.S."/>
            <person name="Inaba K."/>
            <person name="Kano S."/>
            <person name="Kobayashi K."/>
            <person name="Kobayashi M."/>
            <person name="Lee B.I."/>
            <person name="Makabe K.W."/>
            <person name="Manohar C."/>
            <person name="Matassi G."/>
            <person name="Medina M."/>
            <person name="Mochizuki Y."/>
            <person name="Mount S."/>
            <person name="Morishita T."/>
            <person name="Miura S."/>
            <person name="Nakayama A."/>
            <person name="Nishizaka S."/>
            <person name="Nomoto H."/>
            <person name="Ohta F."/>
            <person name="Oishi K."/>
            <person name="Rigoutsos I."/>
            <person name="Sano M."/>
            <person name="Sasaki A."/>
            <person name="Sasakura Y."/>
            <person name="Shoguchi E."/>
            <person name="Shin-i T."/>
            <person name="Spagnuolo A."/>
            <person name="Stainier D."/>
            <person name="Suzuki M.M."/>
            <person name="Tassy O."/>
            <person name="Takatori N."/>
            <person name="Tokuoka M."/>
            <person name="Yagi K."/>
            <person name="Yoshizaki F."/>
            <person name="Wada S."/>
            <person name="Zhang C."/>
            <person name="Hyatt P.D."/>
            <person name="Larimer F."/>
            <person name="Detter C."/>
            <person name="Doggett N."/>
            <person name="Glavina T."/>
            <person name="Hawkins T."/>
            <person name="Richardson P."/>
            <person name="Lucas S."/>
            <person name="Kohara Y."/>
            <person name="Levine M."/>
            <person name="Satoh N."/>
            <person name="Rokhsar D.S."/>
        </authorList>
    </citation>
    <scope>NUCLEOTIDE SEQUENCE [LARGE SCALE GENOMIC DNA]</scope>
</reference>
<keyword evidence="12" id="KW-1133">Transmembrane helix</keyword>
<evidence type="ECO:0000313" key="16">
    <source>
        <dbReference type="Proteomes" id="UP000008144"/>
    </source>
</evidence>
<dbReference type="InterPro" id="IPR005018">
    <property type="entry name" value="DOMON_domain"/>
</dbReference>
<dbReference type="Gene3D" id="2.60.120.230">
    <property type="match status" value="1"/>
</dbReference>
<evidence type="ECO:0000256" key="11">
    <source>
        <dbReference type="ARBA" id="ARBA00023180"/>
    </source>
</evidence>
<dbReference type="GO" id="GO:0005615">
    <property type="term" value="C:extracellular space"/>
    <property type="evidence" value="ECO:0000318"/>
    <property type="project" value="GO_Central"/>
</dbReference>
<keyword evidence="6" id="KW-0560">Oxidoreductase</keyword>
<dbReference type="GO" id="GO:0030667">
    <property type="term" value="C:secretory granule membrane"/>
    <property type="evidence" value="ECO:0000318"/>
    <property type="project" value="GO_Central"/>
</dbReference>
<dbReference type="Pfam" id="PF03712">
    <property type="entry name" value="Cu2_monoox_C"/>
    <property type="match status" value="1"/>
</dbReference>
<organism evidence="15 16">
    <name type="scientific">Ciona intestinalis</name>
    <name type="common">Transparent sea squirt</name>
    <name type="synonym">Ascidia intestinalis</name>
    <dbReference type="NCBI Taxonomy" id="7719"/>
    <lineage>
        <taxon>Eukaryota</taxon>
        <taxon>Metazoa</taxon>
        <taxon>Chordata</taxon>
        <taxon>Tunicata</taxon>
        <taxon>Ascidiacea</taxon>
        <taxon>Phlebobranchia</taxon>
        <taxon>Cionidae</taxon>
        <taxon>Ciona</taxon>
    </lineage>
</organism>
<dbReference type="GO" id="GO:0005507">
    <property type="term" value="F:copper ion binding"/>
    <property type="evidence" value="ECO:0000318"/>
    <property type="project" value="GO_Central"/>
</dbReference>
<dbReference type="SUPFAM" id="SSF49742">
    <property type="entry name" value="PHM/PNGase F"/>
    <property type="match status" value="2"/>
</dbReference>
<evidence type="ECO:0000256" key="5">
    <source>
        <dbReference type="ARBA" id="ARBA00022729"/>
    </source>
</evidence>
<dbReference type="InterPro" id="IPR014784">
    <property type="entry name" value="Cu2_ascorb_mOase-like_C"/>
</dbReference>
<dbReference type="InterPro" id="IPR008977">
    <property type="entry name" value="PHM/PNGase_F_dom_sf"/>
</dbReference>
<dbReference type="GO" id="GO:0006589">
    <property type="term" value="P:octopamine biosynthetic process"/>
    <property type="evidence" value="ECO:0000318"/>
    <property type="project" value="GO_Central"/>
</dbReference>
<dbReference type="FunFam" id="2.60.120.310:FF:000004">
    <property type="entry name" value="DBH-like monooxygenase protein 1"/>
    <property type="match status" value="1"/>
</dbReference>
<keyword evidence="9 12" id="KW-0472">Membrane</keyword>
<comment type="cofactor">
    <cofactor evidence="1">
        <name>Cu(2+)</name>
        <dbReference type="ChEBI" id="CHEBI:29036"/>
    </cofactor>
</comment>
<evidence type="ECO:0000259" key="14">
    <source>
        <dbReference type="PROSITE" id="PS50836"/>
    </source>
</evidence>
<keyword evidence="16" id="KW-1185">Reference proteome</keyword>
<sequence length="620" mass="69327">ENKMHMLVLGLILASTAHFCMGQTPPTASENFPHYIALDGPQNVWLFWKFTDTHITFIFQLNVKTLGWIGVGISSAGAMTGSDIFVGWVKNGKAYLSDRHATANAFPPKDTIENLELLEGSECNGRTVIKFRRQLAGCELTQDRPVTADTARIIYGYGLEDPTGDDIVASDYHGAVRRGSRSVILLESRVLRPVPANEQHQHFDLSNEGIQVPVVDTYYNCRLFKLPDFTKKHHIVRVEPIIQAGYEQNVHHIVVYQCLNAPQDLTVVGRNVQCYTANMPQDFRNCELVISAWHIGGGPMVYPNHAGYPLGTPDDPKYILMETHYDNPTLRSDIVDSSVMRFTYTENLRTFDAGVLEVGHKVDPYRLIIPPNARSFLAPAECSSNCLTEALREQNFPDIKIFANFLHSHVVGRSLELKHIRNGVELPVISKDDSYDFNFQEARYLAEERVIKQGDSLQMVCNYRTIGKRTNVTIGGLSTSHEMCLSFVQYYPKLQISVCDSLPEINALMGTVGITNFTTLVYFLQKLWDEASVDEFSAKVSSVMRKQFCKNNDHIPPNVNNLITPLVITTPHQPAVRQCTGQSTGFSPSVPQKTCGATFLSASFKLAAVMLALVSWVLMS</sequence>
<dbReference type="GO" id="GO:0042421">
    <property type="term" value="P:norepinephrine biosynthetic process"/>
    <property type="evidence" value="ECO:0000318"/>
    <property type="project" value="GO_Central"/>
</dbReference>
<dbReference type="PANTHER" id="PTHR10157:SF23">
    <property type="entry name" value="MOXD1 HOMOLOG 1"/>
    <property type="match status" value="1"/>
</dbReference>
<dbReference type="InterPro" id="IPR000323">
    <property type="entry name" value="Cu2_ascorb_mOase_N"/>
</dbReference>
<dbReference type="PANTHER" id="PTHR10157">
    <property type="entry name" value="DOPAMINE BETA HYDROXYLASE RELATED"/>
    <property type="match status" value="1"/>
</dbReference>
<dbReference type="Gene3D" id="2.60.120.310">
    <property type="entry name" value="Copper type II, ascorbate-dependent monooxygenase, N-terminal domain"/>
    <property type="match status" value="1"/>
</dbReference>
<keyword evidence="5 13" id="KW-0732">Signal</keyword>
<dbReference type="SMART" id="SM00664">
    <property type="entry name" value="DoH"/>
    <property type="match status" value="1"/>
</dbReference>
<dbReference type="PRINTS" id="PR00767">
    <property type="entry name" value="DBMONOXGNASE"/>
</dbReference>
<keyword evidence="11" id="KW-0325">Glycoprotein</keyword>
<evidence type="ECO:0000256" key="7">
    <source>
        <dbReference type="ARBA" id="ARBA00023008"/>
    </source>
</evidence>
<keyword evidence="8" id="KW-0503">Monooxygenase</keyword>
<accession>F6YNP9</accession>
<dbReference type="InterPro" id="IPR000945">
    <property type="entry name" value="DBH-like"/>
</dbReference>
<keyword evidence="12" id="KW-0812">Transmembrane</keyword>
<dbReference type="InterPro" id="IPR036939">
    <property type="entry name" value="Cu2_ascorb_mOase_N_sf"/>
</dbReference>